<name>A0A371CL97_9APHY</name>
<evidence type="ECO:0000313" key="2">
    <source>
        <dbReference type="EMBL" id="RDX41053.1"/>
    </source>
</evidence>
<keyword evidence="3" id="KW-1185">Reference proteome</keyword>
<sequence>MPSGILLTSSGLGWVSMACADSTGKSDAFRRMPRRRPSASTVGQPAAGGLSVPSVARTMSVRGLSIS</sequence>
<evidence type="ECO:0000256" key="1">
    <source>
        <dbReference type="SAM" id="MobiDB-lite"/>
    </source>
</evidence>
<reference evidence="2 3" key="1">
    <citation type="journal article" date="2018" name="Biotechnol. Biofuels">
        <title>Integrative visual omics of the white-rot fungus Polyporus brumalis exposes the biotechnological potential of its oxidative enzymes for delignifying raw plant biomass.</title>
        <authorList>
            <person name="Miyauchi S."/>
            <person name="Rancon A."/>
            <person name="Drula E."/>
            <person name="Hage H."/>
            <person name="Chaduli D."/>
            <person name="Favel A."/>
            <person name="Grisel S."/>
            <person name="Henrissat B."/>
            <person name="Herpoel-Gimbert I."/>
            <person name="Ruiz-Duenas F.J."/>
            <person name="Chevret D."/>
            <person name="Hainaut M."/>
            <person name="Lin J."/>
            <person name="Wang M."/>
            <person name="Pangilinan J."/>
            <person name="Lipzen A."/>
            <person name="Lesage-Meessen L."/>
            <person name="Navarro D."/>
            <person name="Riley R."/>
            <person name="Grigoriev I.V."/>
            <person name="Zhou S."/>
            <person name="Raouche S."/>
            <person name="Rosso M.N."/>
        </authorList>
    </citation>
    <scope>NUCLEOTIDE SEQUENCE [LARGE SCALE GENOMIC DNA]</scope>
    <source>
        <strain evidence="2 3">BRFM 1820</strain>
    </source>
</reference>
<feature type="region of interest" description="Disordered" evidence="1">
    <location>
        <begin position="25"/>
        <end position="51"/>
    </location>
</feature>
<organism evidence="2 3">
    <name type="scientific">Lentinus brumalis</name>
    <dbReference type="NCBI Taxonomy" id="2498619"/>
    <lineage>
        <taxon>Eukaryota</taxon>
        <taxon>Fungi</taxon>
        <taxon>Dikarya</taxon>
        <taxon>Basidiomycota</taxon>
        <taxon>Agaricomycotina</taxon>
        <taxon>Agaricomycetes</taxon>
        <taxon>Polyporales</taxon>
        <taxon>Polyporaceae</taxon>
        <taxon>Lentinus</taxon>
    </lineage>
</organism>
<evidence type="ECO:0000313" key="3">
    <source>
        <dbReference type="Proteomes" id="UP000256964"/>
    </source>
</evidence>
<dbReference type="AlphaFoldDB" id="A0A371CL97"/>
<dbReference type="EMBL" id="KZ857526">
    <property type="protein sequence ID" value="RDX41053.1"/>
    <property type="molecule type" value="Genomic_DNA"/>
</dbReference>
<proteinExistence type="predicted"/>
<protein>
    <submittedName>
        <fullName evidence="2">Uncharacterized protein</fullName>
    </submittedName>
</protein>
<dbReference type="Proteomes" id="UP000256964">
    <property type="component" value="Unassembled WGS sequence"/>
</dbReference>
<gene>
    <name evidence="2" type="ORF">OH76DRAFT_1412459</name>
</gene>
<accession>A0A371CL97</accession>